<evidence type="ECO:0000256" key="1">
    <source>
        <dbReference type="ARBA" id="ARBA00001031"/>
    </source>
</evidence>
<evidence type="ECO:0000256" key="10">
    <source>
        <dbReference type="HAMAP-Rule" id="MF_00164"/>
    </source>
</evidence>
<keyword evidence="14" id="KW-1185">Reference proteome</keyword>
<dbReference type="SUPFAM" id="SSF56235">
    <property type="entry name" value="N-terminal nucleophile aminohydrolases (Ntn hydrolases)"/>
    <property type="match status" value="1"/>
</dbReference>
<comment type="subcellular location">
    <subcellularLocation>
        <location evidence="2 10">Cytoplasm</location>
    </subcellularLocation>
</comment>
<dbReference type="CDD" id="cd00714">
    <property type="entry name" value="GFAT"/>
    <property type="match status" value="1"/>
</dbReference>
<dbReference type="InterPro" id="IPR005855">
    <property type="entry name" value="GFAT"/>
</dbReference>
<feature type="initiator methionine" description="Removed" evidence="10">
    <location>
        <position position="1"/>
    </location>
</feature>
<evidence type="ECO:0000256" key="2">
    <source>
        <dbReference type="ARBA" id="ARBA00004496"/>
    </source>
</evidence>
<dbReference type="Pfam" id="PF01380">
    <property type="entry name" value="SIS"/>
    <property type="match status" value="2"/>
</dbReference>
<accession>A0A4R1QRW0</accession>
<dbReference type="InterPro" id="IPR035490">
    <property type="entry name" value="GlmS/FrlB_SIS"/>
</dbReference>
<evidence type="ECO:0000313" key="13">
    <source>
        <dbReference type="EMBL" id="TCL55723.1"/>
    </source>
</evidence>
<dbReference type="InterPro" id="IPR017932">
    <property type="entry name" value="GATase_2_dom"/>
</dbReference>
<keyword evidence="8" id="KW-0677">Repeat</keyword>
<dbReference type="PROSITE" id="PS51278">
    <property type="entry name" value="GATASE_TYPE_2"/>
    <property type="match status" value="1"/>
</dbReference>
<dbReference type="GO" id="GO:0006047">
    <property type="term" value="P:UDP-N-acetylglucosamine metabolic process"/>
    <property type="evidence" value="ECO:0007669"/>
    <property type="project" value="TreeGrafter"/>
</dbReference>
<dbReference type="OrthoDB" id="106547at2"/>
<comment type="catalytic activity">
    <reaction evidence="1 10">
        <text>D-fructose 6-phosphate + L-glutamine = D-glucosamine 6-phosphate + L-glutamate</text>
        <dbReference type="Rhea" id="RHEA:13237"/>
        <dbReference type="ChEBI" id="CHEBI:29985"/>
        <dbReference type="ChEBI" id="CHEBI:58359"/>
        <dbReference type="ChEBI" id="CHEBI:58725"/>
        <dbReference type="ChEBI" id="CHEBI:61527"/>
        <dbReference type="EC" id="2.6.1.16"/>
    </reaction>
</comment>
<comment type="caution">
    <text evidence="13">The sequence shown here is derived from an EMBL/GenBank/DDBJ whole genome shotgun (WGS) entry which is preliminary data.</text>
</comment>
<gene>
    <name evidence="10" type="primary">glmS</name>
    <name evidence="13" type="ORF">EDC14_10546</name>
</gene>
<dbReference type="Proteomes" id="UP000295008">
    <property type="component" value="Unassembled WGS sequence"/>
</dbReference>
<dbReference type="GO" id="GO:0005975">
    <property type="term" value="P:carbohydrate metabolic process"/>
    <property type="evidence" value="ECO:0007669"/>
    <property type="project" value="UniProtKB-UniRule"/>
</dbReference>
<keyword evidence="5 10" id="KW-0963">Cytoplasm</keyword>
<dbReference type="InterPro" id="IPR046348">
    <property type="entry name" value="SIS_dom_sf"/>
</dbReference>
<protein>
    <recommendedName>
        <fullName evidence="4 10">Glutamine--fructose-6-phosphate aminotransferase [isomerizing]</fullName>
        <ecNumber evidence="3 10">2.6.1.16</ecNumber>
    </recommendedName>
    <alternativeName>
        <fullName evidence="10">D-fructose-6-phosphate amidotransferase</fullName>
    </alternativeName>
    <alternativeName>
        <fullName evidence="10">GFAT</fullName>
    </alternativeName>
    <alternativeName>
        <fullName evidence="10">Glucosamine-6-phosphate synthase</fullName>
    </alternativeName>
    <alternativeName>
        <fullName evidence="10">Hexosephosphate aminotransferase</fullName>
    </alternativeName>
    <alternativeName>
        <fullName evidence="10">L-glutamine--D-fructose-6-phosphate amidotransferase</fullName>
    </alternativeName>
</protein>
<feature type="domain" description="Glutamine amidotransferase type-2" evidence="11">
    <location>
        <begin position="2"/>
        <end position="222"/>
    </location>
</feature>
<dbReference type="Pfam" id="PF13522">
    <property type="entry name" value="GATase_6"/>
    <property type="match status" value="1"/>
</dbReference>
<dbReference type="Gene3D" id="3.60.20.10">
    <property type="entry name" value="Glutamine Phosphoribosylpyrophosphate, subunit 1, domain 1"/>
    <property type="match status" value="1"/>
</dbReference>
<keyword evidence="7 10" id="KW-0808">Transferase</keyword>
<feature type="domain" description="SIS" evidence="12">
    <location>
        <begin position="290"/>
        <end position="430"/>
    </location>
</feature>
<dbReference type="InterPro" id="IPR047084">
    <property type="entry name" value="GFAT_N"/>
</dbReference>
<organism evidence="13 14">
    <name type="scientific">Hydrogenispora ethanolica</name>
    <dbReference type="NCBI Taxonomy" id="1082276"/>
    <lineage>
        <taxon>Bacteria</taxon>
        <taxon>Bacillati</taxon>
        <taxon>Bacillota</taxon>
        <taxon>Hydrogenispora</taxon>
    </lineage>
</organism>
<dbReference type="InterPro" id="IPR035466">
    <property type="entry name" value="GlmS/AgaS_SIS"/>
</dbReference>
<dbReference type="GO" id="GO:0006487">
    <property type="term" value="P:protein N-linked glycosylation"/>
    <property type="evidence" value="ECO:0007669"/>
    <property type="project" value="TreeGrafter"/>
</dbReference>
<dbReference type="GO" id="GO:0004360">
    <property type="term" value="F:glutamine-fructose-6-phosphate transaminase (isomerizing) activity"/>
    <property type="evidence" value="ECO:0007669"/>
    <property type="project" value="UniProtKB-UniRule"/>
</dbReference>
<dbReference type="EC" id="2.6.1.16" evidence="3 10"/>
<comment type="subunit">
    <text evidence="10">Homodimer.</text>
</comment>
<dbReference type="CDD" id="cd05008">
    <property type="entry name" value="SIS_GlmS_GlmD_1"/>
    <property type="match status" value="1"/>
</dbReference>
<dbReference type="FunFam" id="3.60.20.10:FF:000006">
    <property type="entry name" value="Glutamine--fructose-6-phosphate aminotransferase [isomerizing]"/>
    <property type="match status" value="1"/>
</dbReference>
<dbReference type="FunFam" id="3.40.50.10490:FF:000001">
    <property type="entry name" value="Glutamine--fructose-6-phosphate aminotransferase [isomerizing]"/>
    <property type="match status" value="1"/>
</dbReference>
<evidence type="ECO:0000259" key="12">
    <source>
        <dbReference type="PROSITE" id="PS51464"/>
    </source>
</evidence>
<dbReference type="PROSITE" id="PS51464">
    <property type="entry name" value="SIS"/>
    <property type="match status" value="2"/>
</dbReference>
<dbReference type="EMBL" id="SLUN01000054">
    <property type="protein sequence ID" value="TCL55723.1"/>
    <property type="molecule type" value="Genomic_DNA"/>
</dbReference>
<sequence length="614" mass="67579">MCGIVGYIGKQEAVPVLLDGLKRLEYRGYDSAGVSVLNDGKLTTKKSVGRLSKIEEILTAQPLSGSVGIGHTRWATHGRPSDRNAHPHYDCQQKIAVVHNGIIENYIQLREELQEKGHIFNSETDTEVLPHLIEEYYQAQQGRGDLEAAVREALRHVEGAYAMVVISEYAPDRLIVARKSSPLIIGLGRGENFVASDIPAVLPYTREIYILEDGEMAVVRAGEVRVTDFAGEPVTKRPFHVEWDLEAAEKGGYEDFMIKEIHEQPRAVRDTLTGKIDRATLKVMLRGVKLDPEFIRSLDKIHVVACGTAYHAGLVGKYLIEKLVKIPVEAELASEFRYRDPLVRPGSLTVIVSQSGETADTLAGLREAKRLGSRILAITNVVGSSVAREADDLILTLAGPEIAVASTKAYTTQLLSFYLFAIYLAQERGTIGETERIALVEELLKLPDKLEKVLNTETKIKEFAEDFKNSEDIFFIGRGLDYAVSLEGALKLKEISYIHAEAYAAGELKHGTLALIVEGVPVFALVTQAELYEKMISNIKEVKAREATVVALAAAGDHKTAQSVDYVLHIPATHTMLTPILAVVPLQLFAYYAAKARGCDVDKPRNLAKSVTVE</sequence>
<evidence type="ECO:0000256" key="6">
    <source>
        <dbReference type="ARBA" id="ARBA00022576"/>
    </source>
</evidence>
<dbReference type="NCBIfam" id="NF001484">
    <property type="entry name" value="PRK00331.1"/>
    <property type="match status" value="1"/>
</dbReference>
<feature type="active site" description="For Fru-6P isomerization activity" evidence="10">
    <location>
        <position position="609"/>
    </location>
</feature>
<evidence type="ECO:0000256" key="7">
    <source>
        <dbReference type="ARBA" id="ARBA00022679"/>
    </source>
</evidence>
<dbReference type="GO" id="GO:0046349">
    <property type="term" value="P:amino sugar biosynthetic process"/>
    <property type="evidence" value="ECO:0007669"/>
    <property type="project" value="UniProtKB-ARBA"/>
</dbReference>
<dbReference type="SUPFAM" id="SSF53697">
    <property type="entry name" value="SIS domain"/>
    <property type="match status" value="1"/>
</dbReference>
<dbReference type="PANTHER" id="PTHR10937:SF0">
    <property type="entry name" value="GLUTAMINE--FRUCTOSE-6-PHOSPHATE TRANSAMINASE (ISOMERIZING)"/>
    <property type="match status" value="1"/>
</dbReference>
<dbReference type="PANTHER" id="PTHR10937">
    <property type="entry name" value="GLUCOSAMINE--FRUCTOSE-6-PHOSPHATE AMINOTRANSFERASE, ISOMERIZING"/>
    <property type="match status" value="1"/>
</dbReference>
<dbReference type="GO" id="GO:0006002">
    <property type="term" value="P:fructose 6-phosphate metabolic process"/>
    <property type="evidence" value="ECO:0007669"/>
    <property type="project" value="TreeGrafter"/>
</dbReference>
<dbReference type="InterPro" id="IPR029055">
    <property type="entry name" value="Ntn_hydrolases_N"/>
</dbReference>
<evidence type="ECO:0000256" key="4">
    <source>
        <dbReference type="ARBA" id="ARBA00016090"/>
    </source>
</evidence>
<dbReference type="InterPro" id="IPR001347">
    <property type="entry name" value="SIS_dom"/>
</dbReference>
<evidence type="ECO:0000256" key="5">
    <source>
        <dbReference type="ARBA" id="ARBA00022490"/>
    </source>
</evidence>
<dbReference type="GO" id="GO:0097367">
    <property type="term" value="F:carbohydrate derivative binding"/>
    <property type="evidence" value="ECO:0007669"/>
    <property type="project" value="InterPro"/>
</dbReference>
<evidence type="ECO:0000259" key="11">
    <source>
        <dbReference type="PROSITE" id="PS51278"/>
    </source>
</evidence>
<evidence type="ECO:0000256" key="3">
    <source>
        <dbReference type="ARBA" id="ARBA00012916"/>
    </source>
</evidence>
<dbReference type="AlphaFoldDB" id="A0A4R1QRW0"/>
<dbReference type="CDD" id="cd05009">
    <property type="entry name" value="SIS_GlmS_GlmD_2"/>
    <property type="match status" value="1"/>
</dbReference>
<reference evidence="13 14" key="1">
    <citation type="submission" date="2019-03" db="EMBL/GenBank/DDBJ databases">
        <title>Genomic Encyclopedia of Type Strains, Phase IV (KMG-IV): sequencing the most valuable type-strain genomes for metagenomic binning, comparative biology and taxonomic classification.</title>
        <authorList>
            <person name="Goeker M."/>
        </authorList>
    </citation>
    <scope>NUCLEOTIDE SEQUENCE [LARGE SCALE GENOMIC DNA]</scope>
    <source>
        <strain evidence="13 14">LX-B</strain>
    </source>
</reference>
<comment type="function">
    <text evidence="10">Catalyzes the first step in hexosamine metabolism, converting fructose-6P into glucosamine-6P using glutamine as a nitrogen source.</text>
</comment>
<keyword evidence="9" id="KW-0315">Glutamine amidotransferase</keyword>
<dbReference type="NCBIfam" id="TIGR01135">
    <property type="entry name" value="glmS"/>
    <property type="match status" value="1"/>
</dbReference>
<keyword evidence="6 10" id="KW-0032">Aminotransferase</keyword>
<proteinExistence type="inferred from homology"/>
<evidence type="ECO:0000256" key="8">
    <source>
        <dbReference type="ARBA" id="ARBA00022737"/>
    </source>
</evidence>
<dbReference type="GO" id="GO:0005829">
    <property type="term" value="C:cytosol"/>
    <property type="evidence" value="ECO:0007669"/>
    <property type="project" value="TreeGrafter"/>
</dbReference>
<evidence type="ECO:0000256" key="9">
    <source>
        <dbReference type="ARBA" id="ARBA00022962"/>
    </source>
</evidence>
<name>A0A4R1QRW0_HYDET</name>
<dbReference type="HAMAP" id="MF_00164">
    <property type="entry name" value="GlmS"/>
    <property type="match status" value="1"/>
</dbReference>
<dbReference type="FunFam" id="3.40.50.10490:FF:000002">
    <property type="entry name" value="Glutamine--fructose-6-phosphate aminotransferase [isomerizing]"/>
    <property type="match status" value="1"/>
</dbReference>
<dbReference type="RefSeq" id="WP_132017592.1">
    <property type="nucleotide sequence ID" value="NZ_SLUN01000054.1"/>
</dbReference>
<feature type="domain" description="SIS" evidence="12">
    <location>
        <begin position="463"/>
        <end position="604"/>
    </location>
</feature>
<dbReference type="Gene3D" id="3.40.50.10490">
    <property type="entry name" value="Glucose-6-phosphate isomerase like protein, domain 1"/>
    <property type="match status" value="2"/>
</dbReference>
<evidence type="ECO:0000313" key="14">
    <source>
        <dbReference type="Proteomes" id="UP000295008"/>
    </source>
</evidence>
<feature type="active site" description="Nucleophile; for GATase activity" evidence="10">
    <location>
        <position position="2"/>
    </location>
</feature>